<evidence type="ECO:0000259" key="26">
    <source>
        <dbReference type="PROSITE" id="PS50850"/>
    </source>
</evidence>
<dbReference type="InterPro" id="IPR036259">
    <property type="entry name" value="MFS_trans_sf"/>
</dbReference>
<comment type="catalytic activity">
    <reaction evidence="8">
        <text>L-lysyl-L-alanine(out) = L-lysyl-L-alanine(in)</text>
        <dbReference type="Rhea" id="RHEA:79399"/>
        <dbReference type="ChEBI" id="CHEBI:229954"/>
    </reaction>
</comment>
<comment type="catalytic activity">
    <reaction evidence="13">
        <text>L-alpha-aminoacyl-L-lysine(out) = L-alpha-aminoacyl-L-lysine(in)</text>
        <dbReference type="Rhea" id="RHEA:79383"/>
        <dbReference type="ChEBI" id="CHEBI:229966"/>
    </reaction>
</comment>
<comment type="catalytic activity">
    <reaction evidence="18">
        <text>L-histidyl-L-alpha-amino acid(out) = L-histidyl-L-alpha-amino acid(in)</text>
        <dbReference type="Rhea" id="RHEA:79379"/>
        <dbReference type="ChEBI" id="CHEBI:229964"/>
    </reaction>
</comment>
<feature type="transmembrane region" description="Helical" evidence="25">
    <location>
        <begin position="413"/>
        <end position="434"/>
    </location>
</feature>
<dbReference type="Proteomes" id="UP001360424">
    <property type="component" value="Chromosome"/>
</dbReference>
<keyword evidence="3" id="KW-0813">Transport</keyword>
<feature type="transmembrane region" description="Helical" evidence="25">
    <location>
        <begin position="271"/>
        <end position="290"/>
    </location>
</feature>
<proteinExistence type="inferred from homology"/>
<evidence type="ECO:0000256" key="9">
    <source>
        <dbReference type="ARBA" id="ARBA00044878"/>
    </source>
</evidence>
<feature type="transmembrane region" description="Helical" evidence="25">
    <location>
        <begin position="113"/>
        <end position="135"/>
    </location>
</feature>
<comment type="catalytic activity">
    <reaction evidence="12">
        <text>L-lysyl-L-alpha-amino acid(out) = L-lysyl-L-alpha-amino acid(in)</text>
        <dbReference type="Rhea" id="RHEA:79387"/>
        <dbReference type="ChEBI" id="CHEBI:229965"/>
    </reaction>
</comment>
<feature type="domain" description="Major facilitator superfamily (MFS) profile" evidence="26">
    <location>
        <begin position="23"/>
        <end position="439"/>
    </location>
</feature>
<protein>
    <recommendedName>
        <fullName evidence="21">Lysosomal dipeptide transporter MFSD1</fullName>
    </recommendedName>
    <alternativeName>
        <fullName evidence="22">Major facilitator superfamily domain-containing protein 1</fullName>
    </alternativeName>
</protein>
<comment type="catalytic activity">
    <reaction evidence="20">
        <text>L-lysyl-glycine(out) = L-lysyl-glycine(in)</text>
        <dbReference type="Rhea" id="RHEA:79407"/>
        <dbReference type="ChEBI" id="CHEBI:191202"/>
    </reaction>
</comment>
<dbReference type="InterPro" id="IPR052187">
    <property type="entry name" value="MFSD1"/>
</dbReference>
<evidence type="ECO:0000256" key="7">
    <source>
        <dbReference type="ARBA" id="ARBA00023228"/>
    </source>
</evidence>
<comment type="catalytic activity">
    <reaction evidence="11">
        <text>L-alpha-aminoacyl-L-histidine(out) = L-alpha-aminoacyl-L-histidine(in)</text>
        <dbReference type="Rhea" id="RHEA:79375"/>
        <dbReference type="ChEBI" id="CHEBI:229967"/>
    </reaction>
</comment>
<evidence type="ECO:0000256" key="22">
    <source>
        <dbReference type="ARBA" id="ARBA00045018"/>
    </source>
</evidence>
<evidence type="ECO:0000256" key="8">
    <source>
        <dbReference type="ARBA" id="ARBA00044876"/>
    </source>
</evidence>
<accession>A0ABZ2GXT1</accession>
<gene>
    <name evidence="27" type="ORF">RQL38_02030</name>
</gene>
<evidence type="ECO:0000313" key="27">
    <source>
        <dbReference type="EMBL" id="WWR11922.1"/>
    </source>
</evidence>
<evidence type="ECO:0000256" key="19">
    <source>
        <dbReference type="ARBA" id="ARBA00044919"/>
    </source>
</evidence>
<evidence type="ECO:0000256" key="4">
    <source>
        <dbReference type="ARBA" id="ARBA00022692"/>
    </source>
</evidence>
<feature type="transmembrane region" description="Helical" evidence="25">
    <location>
        <begin position="147"/>
        <end position="169"/>
    </location>
</feature>
<feature type="transmembrane region" description="Helical" evidence="25">
    <location>
        <begin position="21"/>
        <end position="39"/>
    </location>
</feature>
<feature type="transmembrane region" description="Helical" evidence="25">
    <location>
        <begin position="359"/>
        <end position="378"/>
    </location>
</feature>
<feature type="transmembrane region" description="Helical" evidence="25">
    <location>
        <begin position="326"/>
        <end position="347"/>
    </location>
</feature>
<keyword evidence="5 25" id="KW-1133">Transmembrane helix</keyword>
<evidence type="ECO:0000256" key="23">
    <source>
        <dbReference type="ARBA" id="ARBA00045709"/>
    </source>
</evidence>
<dbReference type="SUPFAM" id="SSF103473">
    <property type="entry name" value="MFS general substrate transporter"/>
    <property type="match status" value="1"/>
</dbReference>
<dbReference type="RefSeq" id="WP_338521399.1">
    <property type="nucleotide sequence ID" value="NZ_CP135136.1"/>
</dbReference>
<keyword evidence="7" id="KW-0458">Lysosome</keyword>
<comment type="catalytic activity">
    <reaction evidence="9">
        <text>L-histidyl-glycine(out) = L-histidyl-glycine(in)</text>
        <dbReference type="Rhea" id="RHEA:79395"/>
        <dbReference type="ChEBI" id="CHEBI:229957"/>
    </reaction>
</comment>
<keyword evidence="4 25" id="KW-0812">Transmembrane</keyword>
<evidence type="ECO:0000256" key="11">
    <source>
        <dbReference type="ARBA" id="ARBA00044884"/>
    </source>
</evidence>
<comment type="function">
    <text evidence="23">Lysosomal dipeptide uniporter that selectively exports lysine, arginine or histidine-containing dipeptides with a net positive charge from the lysosome lumen into the cytosol. Could play a role in a specific type of protein O-glycosylation indirectly regulating macrophages migration and tissue invasion. Also essential for liver homeostasis.</text>
</comment>
<evidence type="ECO:0000256" key="13">
    <source>
        <dbReference type="ARBA" id="ARBA00044893"/>
    </source>
</evidence>
<dbReference type="PROSITE" id="PS50850">
    <property type="entry name" value="MFS"/>
    <property type="match status" value="1"/>
</dbReference>
<evidence type="ECO:0000256" key="20">
    <source>
        <dbReference type="ARBA" id="ARBA00044924"/>
    </source>
</evidence>
<evidence type="ECO:0000256" key="6">
    <source>
        <dbReference type="ARBA" id="ARBA00023136"/>
    </source>
</evidence>
<keyword evidence="28" id="KW-1185">Reference proteome</keyword>
<evidence type="ECO:0000256" key="17">
    <source>
        <dbReference type="ARBA" id="ARBA00044903"/>
    </source>
</evidence>
<dbReference type="Gene3D" id="1.20.1250.20">
    <property type="entry name" value="MFS general substrate transporter like domains"/>
    <property type="match status" value="2"/>
</dbReference>
<evidence type="ECO:0000256" key="14">
    <source>
        <dbReference type="ARBA" id="ARBA00044898"/>
    </source>
</evidence>
<dbReference type="InterPro" id="IPR011701">
    <property type="entry name" value="MFS"/>
</dbReference>
<comment type="subcellular location">
    <subcellularLocation>
        <location evidence="1">Lysosome membrane</location>
        <topology evidence="1">Multi-pass membrane protein</topology>
    </subcellularLocation>
</comment>
<name>A0ABZ2GXT1_9GAMM</name>
<feature type="transmembrane region" description="Helical" evidence="25">
    <location>
        <begin position="87"/>
        <end position="107"/>
    </location>
</feature>
<dbReference type="PANTHER" id="PTHR23512">
    <property type="entry name" value="MAJOR FACILITATOR SUPERFAMILY DOMAIN-CONTAINING PROTEIN 1"/>
    <property type="match status" value="1"/>
</dbReference>
<dbReference type="InterPro" id="IPR020846">
    <property type="entry name" value="MFS_dom"/>
</dbReference>
<comment type="catalytic activity">
    <reaction evidence="14">
        <text>L-aspartyl-L-lysine(out) = L-aspartyl-L-lysine(in)</text>
        <dbReference type="Rhea" id="RHEA:79411"/>
        <dbReference type="ChEBI" id="CHEBI:229953"/>
    </reaction>
</comment>
<evidence type="ECO:0000256" key="24">
    <source>
        <dbReference type="ARBA" id="ARBA00046376"/>
    </source>
</evidence>
<keyword evidence="6 25" id="KW-0472">Membrane</keyword>
<evidence type="ECO:0000256" key="16">
    <source>
        <dbReference type="ARBA" id="ARBA00044900"/>
    </source>
</evidence>
<organism evidence="27 28">
    <name type="scientific">Candidatus Legionella polyplacis</name>
    <dbReference type="NCBI Taxonomy" id="2005262"/>
    <lineage>
        <taxon>Bacteria</taxon>
        <taxon>Pseudomonadati</taxon>
        <taxon>Pseudomonadota</taxon>
        <taxon>Gammaproteobacteria</taxon>
        <taxon>Legionellales</taxon>
        <taxon>Legionellaceae</taxon>
        <taxon>Legionella</taxon>
    </lineage>
</organism>
<evidence type="ECO:0000256" key="1">
    <source>
        <dbReference type="ARBA" id="ARBA00004155"/>
    </source>
</evidence>
<evidence type="ECO:0000256" key="25">
    <source>
        <dbReference type="SAM" id="Phobius"/>
    </source>
</evidence>
<evidence type="ECO:0000256" key="3">
    <source>
        <dbReference type="ARBA" id="ARBA00022448"/>
    </source>
</evidence>
<reference evidence="27" key="1">
    <citation type="submission" date="2023-09" db="EMBL/GenBank/DDBJ databases">
        <title>Genomes of two closely related lineages of the louse Polyplax serrata with different host specificities.</title>
        <authorList>
            <person name="Martinu J."/>
            <person name="Tarabai H."/>
            <person name="Stefka J."/>
            <person name="Hypsa V."/>
        </authorList>
    </citation>
    <scope>NUCLEOTIDE SEQUENCE [LARGE SCALE GENOMIC DNA]</scope>
    <source>
        <strain evidence="27">HR10_N</strain>
    </source>
</reference>
<dbReference type="Pfam" id="PF07690">
    <property type="entry name" value="MFS_1"/>
    <property type="match status" value="1"/>
</dbReference>
<comment type="catalytic activity">
    <reaction evidence="16">
        <text>L-lysyl-L-lysine(out) = L-lysyl-L-lysine(in)</text>
        <dbReference type="Rhea" id="RHEA:79403"/>
        <dbReference type="ChEBI" id="CHEBI:229956"/>
    </reaction>
</comment>
<evidence type="ECO:0000256" key="10">
    <source>
        <dbReference type="ARBA" id="ARBA00044881"/>
    </source>
</evidence>
<evidence type="ECO:0000256" key="2">
    <source>
        <dbReference type="ARBA" id="ARBA00008335"/>
    </source>
</evidence>
<comment type="catalytic activity">
    <reaction evidence="10">
        <text>L-alpha-aminoacyl-L-arginine(out) = L-alpha-aminoacyl-L-arginine(in)</text>
        <dbReference type="Rhea" id="RHEA:79367"/>
        <dbReference type="ChEBI" id="CHEBI:229968"/>
    </reaction>
</comment>
<evidence type="ECO:0000256" key="21">
    <source>
        <dbReference type="ARBA" id="ARBA00044985"/>
    </source>
</evidence>
<comment type="subunit">
    <text evidence="24">Homodimer. Interacts with lysosomal protein GLMP (via lumenal domain); the interaction starts while both proteins are still in the endoplasmic reticulum and is required for stabilization of MFSD1 in lysosomes but has no direct effect on its targeting to lysosomes or transporter activity.</text>
</comment>
<feature type="transmembrane region" description="Helical" evidence="25">
    <location>
        <begin position="54"/>
        <end position="75"/>
    </location>
</feature>
<comment type="catalytic activity">
    <reaction evidence="15">
        <text>L-arginyl-L-alpha-amino acid(out) = L-arginyl-L-alpha-amino acid(in)</text>
        <dbReference type="Rhea" id="RHEA:79371"/>
        <dbReference type="ChEBI" id="CHEBI:84315"/>
    </reaction>
</comment>
<feature type="transmembrane region" description="Helical" evidence="25">
    <location>
        <begin position="181"/>
        <end position="200"/>
    </location>
</feature>
<evidence type="ECO:0000256" key="12">
    <source>
        <dbReference type="ARBA" id="ARBA00044891"/>
    </source>
</evidence>
<sequence length="443" mass="49979">MYEEKIENKIFLNNKKRQCTIFYWFICGLSALYYSYEYFLRIFPSVMESSLREYFHLSATGFGFLSVFYYCAYVPMQLPVGMLLDYYGPRLSLTVACCFCVIGTFVFSNTNIFWIAAVGRFLVGFGSSFAFVGVLKLATIWLPRDKLALIAGITASLGTIGAMIADNLLGELVIAVGWKRAINFTALFGFFLVIMLWIGIRDKKQYEVSDNLYLSFKKSFISLCVIICNKQIWVNGFFGCLVYLPTTVFAELWGVPYLVHACNFTQEEANFANSLLFFGFTVGAPLMGYISDRLRCRKIPMLFGASGAAGVMLIILYYPWLSKCSINFLVFILGILYSVQCIVFVIGREIGSEEYSGTSMAVTNMIVMLGAMFLQPFVGNLLDLSLSLHTSKVFLGNIDNINRVKDLYTRIDYQFALSSIPIGIIIAVILAFFLKETYVNKTK</sequence>
<evidence type="ECO:0000256" key="5">
    <source>
        <dbReference type="ARBA" id="ARBA00022989"/>
    </source>
</evidence>
<comment type="catalytic activity">
    <reaction evidence="19">
        <text>L-alanyl-L-lysine(out) = L-alanyl-L-lysine(in)</text>
        <dbReference type="Rhea" id="RHEA:79415"/>
        <dbReference type="ChEBI" id="CHEBI:192470"/>
    </reaction>
</comment>
<feature type="transmembrane region" description="Helical" evidence="25">
    <location>
        <begin position="220"/>
        <end position="244"/>
    </location>
</feature>
<comment type="similarity">
    <text evidence="2">Belongs to the major facilitator superfamily.</text>
</comment>
<dbReference type="PANTHER" id="PTHR23512:SF3">
    <property type="entry name" value="MAJOR FACILITATOR SUPERFAMILY DOMAIN-CONTAINING PROTEIN 1"/>
    <property type="match status" value="1"/>
</dbReference>
<evidence type="ECO:0000256" key="18">
    <source>
        <dbReference type="ARBA" id="ARBA00044912"/>
    </source>
</evidence>
<evidence type="ECO:0000256" key="15">
    <source>
        <dbReference type="ARBA" id="ARBA00044899"/>
    </source>
</evidence>
<comment type="catalytic activity">
    <reaction evidence="17">
        <text>L-arginyl-glycine(out) = L-arginyl-glycine(in)</text>
        <dbReference type="Rhea" id="RHEA:79391"/>
        <dbReference type="ChEBI" id="CHEBI:229955"/>
    </reaction>
</comment>
<evidence type="ECO:0000313" key="28">
    <source>
        <dbReference type="Proteomes" id="UP001360424"/>
    </source>
</evidence>
<dbReference type="EMBL" id="CP135136">
    <property type="protein sequence ID" value="WWR11922.1"/>
    <property type="molecule type" value="Genomic_DNA"/>
</dbReference>
<feature type="transmembrane region" description="Helical" evidence="25">
    <location>
        <begin position="302"/>
        <end position="320"/>
    </location>
</feature>